<evidence type="ECO:0000313" key="3">
    <source>
        <dbReference type="Proteomes" id="UP001549773"/>
    </source>
</evidence>
<reference evidence="2 3" key="1">
    <citation type="submission" date="2024-07" db="EMBL/GenBank/DDBJ databases">
        <title>The genome sequence of type strain Sediminicola luteus GDMCC 1.2596T.</title>
        <authorList>
            <person name="Liu Y."/>
        </authorList>
    </citation>
    <scope>NUCLEOTIDE SEQUENCE [LARGE SCALE GENOMIC DNA]</scope>
    <source>
        <strain evidence="2 3">GDMCC 1.2596</strain>
    </source>
</reference>
<dbReference type="NCBIfam" id="TIGR04131">
    <property type="entry name" value="Bac_Flav_CTERM"/>
    <property type="match status" value="1"/>
</dbReference>
<dbReference type="Pfam" id="PF13573">
    <property type="entry name" value="SprB"/>
    <property type="match status" value="3"/>
</dbReference>
<dbReference type="Gene3D" id="2.60.40.740">
    <property type="match status" value="1"/>
</dbReference>
<dbReference type="InterPro" id="IPR026341">
    <property type="entry name" value="T9SS_type_B"/>
</dbReference>
<dbReference type="Pfam" id="PF13585">
    <property type="entry name" value="CHU_C"/>
    <property type="match status" value="1"/>
</dbReference>
<gene>
    <name evidence="2" type="ORF">ABXZ32_01045</name>
</gene>
<dbReference type="InterPro" id="IPR025667">
    <property type="entry name" value="SprB_repeat"/>
</dbReference>
<evidence type="ECO:0000256" key="1">
    <source>
        <dbReference type="SAM" id="SignalP"/>
    </source>
</evidence>
<organism evidence="2 3">
    <name type="scientific">Sediminicola luteus</name>
    <dbReference type="NCBI Taxonomy" id="319238"/>
    <lineage>
        <taxon>Bacteria</taxon>
        <taxon>Pseudomonadati</taxon>
        <taxon>Bacteroidota</taxon>
        <taxon>Flavobacteriia</taxon>
        <taxon>Flavobacteriales</taxon>
        <taxon>Flavobacteriaceae</taxon>
        <taxon>Sediminicola</taxon>
    </lineage>
</organism>
<keyword evidence="3" id="KW-1185">Reference proteome</keyword>
<keyword evidence="1" id="KW-0732">Signal</keyword>
<dbReference type="Proteomes" id="UP001549773">
    <property type="component" value="Unassembled WGS sequence"/>
</dbReference>
<accession>A0ABV2TRR6</accession>
<feature type="signal peptide" evidence="1">
    <location>
        <begin position="1"/>
        <end position="27"/>
    </location>
</feature>
<comment type="caution">
    <text evidence="2">The sequence shown here is derived from an EMBL/GenBank/DDBJ whole genome shotgun (WGS) entry which is preliminary data.</text>
</comment>
<protein>
    <submittedName>
        <fullName evidence="2">T9SS type B sorting domain-containing protein</fullName>
    </submittedName>
</protein>
<sequence>MLPRNPRHLMYAILLIALSVVCTSALANYKVHHLITDILPVYNLDHDHSASLEDETIANSDKITTSTNLSTESNRAEGIFASTAMFSTIITNGDETVTCSNDGSTMVRYNLCGDFDNRVVTLQAAYSSYQWERFNPSGSCVFDVNTECANTTASCWSVVSSSSNFNINASTINSSTGAGFRVRVNGSGPYYYFKVKKSTITQTYVKRNFICGAPGRIQITNLSSAYEYSINSGSGFGPYQGPIFDNLLPGTYVVKARLQNTSNTCEYPYEPIVIEQRDMDIDVTFVDAQCSGDTGSITVVANNVPGPFKYTLLDSNGVPQEFTSFIAANSYVFSAVGFGTYSVRVETQQCKGDPANGIPPPTESFDINGNPIIIGSGIVALSASTEVNNSFGCSVASVDITVRTSGGTAPYTFTVNGGATVSPAYTGSTTYTVTSPGSYDFFITDSNGCTITASADVEVLTPPDVTASGVNGTCSNGGAKINFNVIDGKGYNLSFRATPAGTWSTNTQLSVPAGTYNNMQVRYQQGGFDCILTLPNTVTVTTTGAINGTAVKLADRTCDGTGGTIGGSIEFQGPFSGGSGSGYVFSISGDAPANFTTQTLYNNLAPGTYIPIIRDSGGCRVQLPSITITDVAPPTGIAFAQSNVNCGAGTADVQLTVTSSFAIAKYEIISPAPIVDNGGSNTFIGLNTATAYQFRVTDINGCTYTSSYTPANISSIRARVKAGGDTRVCSGGSDGTGTFLIDGFSNNYTYNINGGAESAPQNAGEVVLPPSGAGVYVINVADVDTGCTDSTSFTITEPATPIALGGTVTAMNCQNSNIGRVVANATGGWGNYRYTLVYPGGAPIVGPRTNRTFGNLSTPGTYNLSVTDAEGCSATFSFTLTPLSSPTISLDAATDYCYVPSTGATVVVNAAGGTPGYQYRINGGALQASTTFAGLTPGSYSVEVFDANNCSSQLNVTINPQLRVTTTIATDIPCGGADGSIRVEATNGYLVGAGPKSYEVIYDDGVTVTTSPSTPLVTNVFFYNTNASGTYIFRITDNEGCIAESNPLVLEPPLAIEATATATPASCGQANNGIATITPDATIGVPPYVISFDGGPFTSQTTYSNLTAAATYNYIVRDSRGCETIGKTVTIPTDGTPPPDATVAPVDATCGAGVVEGSIQITGVTDGVADFTYILQDQFGVELDRIGPTASTVETFANVIPGNYTVITIDRYGCNDIDNVTVIQTTVDVVPVAQSPLVCSATGFSNTVDIVGGTGPFEIRLVEVPANAFVSPNSPPRRHTFNGLQYGVSFTVEVSDLGTGCTYLDIIDPIEGPNLLDVTATSTAGFCDANRNGQISYTVTGLTGPGIRIELVNSDTGASQVIVSDPGFIGAVYSNTYETLPGNYQIVATDLGDDCTDAAAITINQNLPSIFILQDDPANCNADGQFTVQGYGGAGGPYEYAYIPQGDTPDFDGTATPADLSDDFTTQTTASRPAGNYEIYVRDSSGCISFGIGQIVQLDPPLPAPTIAVINQCDNTATSFQIDVTMPAGVDTPRFTLGGVTQFGTPNTTTFFVSTPGFYTIDVIDANGCTSTGIAEVFEFVSASGGFTTMPTCNNLDGTISVVTDGGSDDFTYQLQDGTGANIGAPIVGDRNAGVFPGVGPGSYKVLVVDNIVSDGTGNCFFLVDNIFLDNPTLPVISAILDLNVSCAGDNNGSIDVILTSGSDVDTPITYNLVDFDTRALLASNNSGSFPNLAPRRYEVEVITERNCMDQTGLVDITEPLPFSISASAPDFSCEVGANRFSSTTITVSIVDPGTAAGGYQYSLTGFGNYQSSNLFEIIDNGAPQDFTIYAIDGNGCQTTFVLPTINPPTDVVPTLSVIRDLDCRDPEQVRIDVVGTTSFTVTTNSVVPVAPVVVVGNSFALVDLPAAGDYLFEITDNIGGCTYPLPKHTVEEPQAPTVVISEAKPIQCFGVDDGEMSITVTDYIGNYTYNVYSSLDLTASISLATGSFHTANNPETITGLPGGNFYVVVTSDDLPYCSGNSNVATIRSPNGPLVLSALELGNVSCDDNLGKIQASAQGGWDTAPYDFSLAIESPAGSGIFVSVAPFGANNEFENLSSGNYRVTVRDVEGCETSIDIQLFPIAPIVAGIREPQALICPGGNNAVLEAYDTTTGTILTALAGASGGVPGAGYKYRLLYLGSNDNTNIVSTGGLQDAPTFGGLSGGYISAGWYAIEISSGFACVGVTVPYFVNPPPPIDPKLVQVQAPGCGGQGQIRLSVENPEVGYVYEYRAFNALPTDPYIDMAGTSVLITVGPGFYQYDIRKKDVSGLNVCNSVRSQGITLVNAENVDLVLNLPDDISCASELDGRIESFAAGGVGNYQFQLWVGDPGDPFAPNASATLFRPTQNDGTFESLPEGNDYYVSVISGVTCGDVKGPLVILRPEPIQLTAVPNAVSCNGLSDGSIEIDVQSGGVGLLQFAISPNFNEFFSEPTTPGQFVFDDLDAGTYEILILDEKGCSEKRTLTVLEPAVLNVSSIETPETCINAMDGSAQLTITGGTPFVDPVTLQTYYETSLNSSDPADFVRNDALFFDNLVGGDTYVAFVRDARGCETNVVMPIIIGVDLTAEALPEYGCEGIFPNSTVTVEMQDPSVLSRLLFSLDVDDITLADTNYTFGDLPPGDHIVYLYHENGCSTSVSFTIDAYDPLTLEAIKTGPNEITATAAGGFGNYEYFFQGHSSGDNNVFTLNMDATVTIRVVDEQGCSVTITIPFDFTGVLEMPNFFTPDGDNMNEVWAPGNRELFPNVEVKIYDRYGRVVAILDQVKGWDGKYEGKEVPTGDYWYVVNANDADKQQYVGHFTLFR</sequence>
<dbReference type="RefSeq" id="WP_354616837.1">
    <property type="nucleotide sequence ID" value="NZ_JBEWYP010000001.1"/>
</dbReference>
<dbReference type="EMBL" id="JBEWYP010000001">
    <property type="protein sequence ID" value="MET7027958.1"/>
    <property type="molecule type" value="Genomic_DNA"/>
</dbReference>
<name>A0ABV2TRR6_9FLAO</name>
<proteinExistence type="predicted"/>
<evidence type="ECO:0000313" key="2">
    <source>
        <dbReference type="EMBL" id="MET7027958.1"/>
    </source>
</evidence>
<feature type="chain" id="PRO_5045217495" evidence="1">
    <location>
        <begin position="28"/>
        <end position="2839"/>
    </location>
</feature>